<feature type="transmembrane region" description="Helical" evidence="1">
    <location>
        <begin position="23"/>
        <end position="44"/>
    </location>
</feature>
<dbReference type="AlphaFoldDB" id="A0A951U9F8"/>
<reference evidence="2" key="2">
    <citation type="journal article" date="2022" name="Microbiol. Resour. Announc.">
        <title>Metagenome Sequencing to Explore Phylogenomics of Terrestrial Cyanobacteria.</title>
        <authorList>
            <person name="Ward R.D."/>
            <person name="Stajich J.E."/>
            <person name="Johansen J.R."/>
            <person name="Huntemann M."/>
            <person name="Clum A."/>
            <person name="Foster B."/>
            <person name="Foster B."/>
            <person name="Roux S."/>
            <person name="Palaniappan K."/>
            <person name="Varghese N."/>
            <person name="Mukherjee S."/>
            <person name="Reddy T.B.K."/>
            <person name="Daum C."/>
            <person name="Copeland A."/>
            <person name="Chen I.A."/>
            <person name="Ivanova N.N."/>
            <person name="Kyrpides N.C."/>
            <person name="Shapiro N."/>
            <person name="Eloe-Fadrosh E.A."/>
            <person name="Pietrasiak N."/>
        </authorList>
    </citation>
    <scope>NUCLEOTIDE SEQUENCE</scope>
    <source>
        <strain evidence="2">CPER-KK1</strain>
    </source>
</reference>
<dbReference type="Proteomes" id="UP000753908">
    <property type="component" value="Unassembled WGS sequence"/>
</dbReference>
<name>A0A951U9F8_9CYAN</name>
<organism evidence="2 3">
    <name type="scientific">Symplocastrum torsivum CPER-KK1</name>
    <dbReference type="NCBI Taxonomy" id="450513"/>
    <lineage>
        <taxon>Bacteria</taxon>
        <taxon>Bacillati</taxon>
        <taxon>Cyanobacteriota</taxon>
        <taxon>Cyanophyceae</taxon>
        <taxon>Oscillatoriophycideae</taxon>
        <taxon>Oscillatoriales</taxon>
        <taxon>Microcoleaceae</taxon>
        <taxon>Symplocastrum</taxon>
    </lineage>
</organism>
<sequence>MHLHSSYTLSSDSPKNPAIRKSLVMGLWIVFFLLVFDFAVNILFPYPSDPQAMSPGQLNTYFEYGRSVEGKLSRMVGATDESSSSLAVAGWLDPQLWKKLDLPVSPEPDQDLLVAIYGMSFSNYVGDEMKAIDSKLGVRAIAGPAAPPNYSYAAYKLDRGRHQADVVILGILASSVKGLRTMNGSTWQFEAPAPYTYPRYVVDNGKLKEISPKIQSLAQLRTAFQDEEQWDAAVNQLREHDQFFNPFLFEHNWLDNSAIVRLIRRASAQRYQTAVTNQVHDSTGFNKELDIPVLSAIAKEFSATAKADGKLPIVLIINDRGYDDHLFQALKPTLESNSIPYVSTHNIAPATDVRNFIGDGHFVQSANKLIAKSVLELINTNFERSHRVVSVPSEAATHKKP</sequence>
<gene>
    <name evidence="2" type="ORF">KME25_10440</name>
</gene>
<comment type="caution">
    <text evidence="2">The sequence shown here is derived from an EMBL/GenBank/DDBJ whole genome shotgun (WGS) entry which is preliminary data.</text>
</comment>
<keyword evidence="1" id="KW-1133">Transmembrane helix</keyword>
<accession>A0A951U9F8</accession>
<protein>
    <submittedName>
        <fullName evidence="2">Uncharacterized protein</fullName>
    </submittedName>
</protein>
<evidence type="ECO:0000313" key="3">
    <source>
        <dbReference type="Proteomes" id="UP000753908"/>
    </source>
</evidence>
<evidence type="ECO:0000313" key="2">
    <source>
        <dbReference type="EMBL" id="MBW4544845.1"/>
    </source>
</evidence>
<evidence type="ECO:0000256" key="1">
    <source>
        <dbReference type="SAM" id="Phobius"/>
    </source>
</evidence>
<dbReference type="EMBL" id="JAHHIF010000011">
    <property type="protein sequence ID" value="MBW4544845.1"/>
    <property type="molecule type" value="Genomic_DNA"/>
</dbReference>
<reference evidence="2" key="1">
    <citation type="submission" date="2021-05" db="EMBL/GenBank/DDBJ databases">
        <authorList>
            <person name="Pietrasiak N."/>
            <person name="Ward R."/>
            <person name="Stajich J.E."/>
            <person name="Kurbessoian T."/>
        </authorList>
    </citation>
    <scope>NUCLEOTIDE SEQUENCE</scope>
    <source>
        <strain evidence="2">CPER-KK1</strain>
    </source>
</reference>
<keyword evidence="1" id="KW-0472">Membrane</keyword>
<proteinExistence type="predicted"/>
<keyword evidence="1" id="KW-0812">Transmembrane</keyword>